<dbReference type="NCBIfam" id="NF008967">
    <property type="entry name" value="PRK12313.1"/>
    <property type="match status" value="1"/>
</dbReference>
<dbReference type="SUPFAM" id="SSF51445">
    <property type="entry name" value="(Trans)glycosidases"/>
    <property type="match status" value="1"/>
</dbReference>
<dbReference type="SUPFAM" id="SSF51011">
    <property type="entry name" value="Glycosyl hydrolase domain"/>
    <property type="match status" value="1"/>
</dbReference>
<dbReference type="Proteomes" id="UP000193577">
    <property type="component" value="Unassembled WGS sequence"/>
</dbReference>
<dbReference type="Pfam" id="PF02922">
    <property type="entry name" value="CBM_48"/>
    <property type="match status" value="1"/>
</dbReference>
<dbReference type="HAMAP" id="MF_00685">
    <property type="entry name" value="GlgB"/>
    <property type="match status" value="1"/>
</dbReference>
<dbReference type="InterPro" id="IPR013783">
    <property type="entry name" value="Ig-like_fold"/>
</dbReference>
<dbReference type="InterPro" id="IPR013780">
    <property type="entry name" value="Glyco_hydro_b"/>
</dbReference>
<dbReference type="NCBIfam" id="TIGR01515">
    <property type="entry name" value="branching_enzym"/>
    <property type="match status" value="1"/>
</dbReference>
<gene>
    <name evidence="9" type="primary">glgB</name>
    <name evidence="10" type="ORF">B8W67_16425</name>
</gene>
<feature type="active site" description="Proton donor" evidence="9">
    <location>
        <position position="460"/>
    </location>
</feature>
<organism evidence="10 11">
    <name type="scientific">Mycolicibacillus koreensis</name>
    <dbReference type="NCBI Taxonomy" id="1069220"/>
    <lineage>
        <taxon>Bacteria</taxon>
        <taxon>Bacillati</taxon>
        <taxon>Actinomycetota</taxon>
        <taxon>Actinomycetes</taxon>
        <taxon>Mycobacteriales</taxon>
        <taxon>Mycobacteriaceae</taxon>
        <taxon>Mycolicibacillus</taxon>
    </lineage>
</organism>
<dbReference type="Pfam" id="PF00128">
    <property type="entry name" value="Alpha-amylase"/>
    <property type="match status" value="1"/>
</dbReference>
<comment type="pathway">
    <text evidence="2 9">Glycan biosynthesis; glycogen biosynthesis.</text>
</comment>
<comment type="similarity">
    <text evidence="3 9">Belongs to the glycosyl hydrolase 13 family. GlgB subfamily.</text>
</comment>
<comment type="function">
    <text evidence="9">Catalyzes the formation of the alpha-1,6-glucosidic linkages in glycogen by scission of a 1,4-alpha-linked oligosaccharide from growing alpha-1,4-glucan chains and the subsequent attachment of the oligosaccharide to the alpha-1,6 position.</text>
</comment>
<comment type="caution">
    <text evidence="10">The sequence shown here is derived from an EMBL/GenBank/DDBJ whole genome shotgun (WGS) entry which is preliminary data.</text>
</comment>
<dbReference type="AlphaFoldDB" id="A0A7I7S9Y0"/>
<evidence type="ECO:0000256" key="5">
    <source>
        <dbReference type="ARBA" id="ARBA00022676"/>
    </source>
</evidence>
<dbReference type="InterPro" id="IPR006048">
    <property type="entry name" value="A-amylase/branching_C"/>
</dbReference>
<dbReference type="FunFam" id="2.60.40.1180:FF:000002">
    <property type="entry name" value="1,4-alpha-glucan branching enzyme GlgB"/>
    <property type="match status" value="1"/>
</dbReference>
<keyword evidence="8 9" id="KW-0119">Carbohydrate metabolism</keyword>
<name>A0A7I7S9Y0_9MYCO</name>
<keyword evidence="5 9" id="KW-0328">Glycosyltransferase</keyword>
<evidence type="ECO:0000256" key="6">
    <source>
        <dbReference type="ARBA" id="ARBA00022679"/>
    </source>
</evidence>
<dbReference type="Pfam" id="PF02806">
    <property type="entry name" value="Alpha-amylase_C"/>
    <property type="match status" value="1"/>
</dbReference>
<dbReference type="RefSeq" id="WP_085305041.1">
    <property type="nucleotide sequence ID" value="NZ_AP022594.1"/>
</dbReference>
<dbReference type="PIRSF" id="PIRSF000463">
    <property type="entry name" value="GlgB"/>
    <property type="match status" value="1"/>
</dbReference>
<feature type="active site" description="Nucleophile" evidence="9">
    <location>
        <position position="407"/>
    </location>
</feature>
<dbReference type="FunFam" id="2.60.40.10:FF:000169">
    <property type="entry name" value="1,4-alpha-glucan branching enzyme GlgB"/>
    <property type="match status" value="1"/>
</dbReference>
<dbReference type="NCBIfam" id="NF003811">
    <property type="entry name" value="PRK05402.1"/>
    <property type="match status" value="1"/>
</dbReference>
<dbReference type="InterPro" id="IPR014756">
    <property type="entry name" value="Ig_E-set"/>
</dbReference>
<evidence type="ECO:0000256" key="7">
    <source>
        <dbReference type="ARBA" id="ARBA00023056"/>
    </source>
</evidence>
<dbReference type="InterPro" id="IPR037439">
    <property type="entry name" value="Branching_enzy"/>
</dbReference>
<accession>A0A7I7S9Y0</accession>
<evidence type="ECO:0000256" key="3">
    <source>
        <dbReference type="ARBA" id="ARBA00009000"/>
    </source>
</evidence>
<dbReference type="FunFam" id="3.20.20.80:FF:000003">
    <property type="entry name" value="1,4-alpha-glucan branching enzyme GlgB"/>
    <property type="match status" value="1"/>
</dbReference>
<keyword evidence="7 9" id="KW-0320">Glycogen biosynthesis</keyword>
<keyword evidence="6 9" id="KW-0808">Transferase</keyword>
<dbReference type="Pfam" id="PF22019">
    <property type="entry name" value="GlgB_N"/>
    <property type="match status" value="1"/>
</dbReference>
<comment type="catalytic activity">
    <reaction evidence="1 9">
        <text>Transfers a segment of a (1-&gt;4)-alpha-D-glucan chain to a primary hydroxy group in a similar glucan chain.</text>
        <dbReference type="EC" id="2.4.1.18"/>
    </reaction>
</comment>
<dbReference type="Gene3D" id="2.60.40.10">
    <property type="entry name" value="Immunoglobulins"/>
    <property type="match status" value="2"/>
</dbReference>
<evidence type="ECO:0000256" key="4">
    <source>
        <dbReference type="ARBA" id="ARBA00022600"/>
    </source>
</evidence>
<dbReference type="InterPro" id="IPR017853">
    <property type="entry name" value="GH"/>
</dbReference>
<dbReference type="GO" id="GO:0005978">
    <property type="term" value="P:glycogen biosynthetic process"/>
    <property type="evidence" value="ECO:0007669"/>
    <property type="project" value="UniProtKB-UniRule"/>
</dbReference>
<dbReference type="SUPFAM" id="SSF81296">
    <property type="entry name" value="E set domains"/>
    <property type="match status" value="2"/>
</dbReference>
<keyword evidence="11" id="KW-1185">Reference proteome</keyword>
<dbReference type="EC" id="2.4.1.18" evidence="9"/>
<evidence type="ECO:0000256" key="2">
    <source>
        <dbReference type="ARBA" id="ARBA00004964"/>
    </source>
</evidence>
<dbReference type="GO" id="GO:0004553">
    <property type="term" value="F:hydrolase activity, hydrolyzing O-glycosyl compounds"/>
    <property type="evidence" value="ECO:0007669"/>
    <property type="project" value="InterPro"/>
</dbReference>
<dbReference type="InterPro" id="IPR054169">
    <property type="entry name" value="GlgB_N"/>
</dbReference>
<dbReference type="PANTHER" id="PTHR43651">
    <property type="entry name" value="1,4-ALPHA-GLUCAN-BRANCHING ENZYME"/>
    <property type="match status" value="1"/>
</dbReference>
<dbReference type="OrthoDB" id="9800174at2"/>
<dbReference type="InterPro" id="IPR006047">
    <property type="entry name" value="GH13_cat_dom"/>
</dbReference>
<evidence type="ECO:0000313" key="10">
    <source>
        <dbReference type="EMBL" id="OSC31423.1"/>
    </source>
</evidence>
<sequence length="731" mass="81308">MSTPRSLAPDDTDVDRLLAGTHPDPHAVLGAHEDGDATVIRVLRPDAEEVVAIVGGKRIVLQPLASGVFAAALSFTGLLDYRLSVRYRGAPAAEPVADAYRFLPTLGEMDLHLFNEGRHERLWEVLGAHPRAFRTADGEVRGVSFAVWAPNAAGVSLISDCTGWDGVIAPMRALGSSGVWELFWPDFPIDGLYKFRVRGHDGSVSDRADPFAFATEVPPQTASRVTVSSYRWDDEGWMTRRGTATPLREPMSIYEVHLGSWRPGRSYRQLADELVEYVRERGFTHVELLPVAEHPFGGSWGYQVTSYYAPTSRFGTPDEFRALVDALHRAGIGVIVDWVPAHFPKDAWALGRFDGTALYEHADPHRGEQLDWGTYVFDFGRPEVRNFLVANALYWLQEFHVDGLRVDAVASMLYLDYSRPAGGWTPNIYGGRENLEAVQFLQEMNATVHKLCPGVVTIAEESTSWPGVTRPTELGGLGFSMKWNMGWMHDTLDYLAHDPVYRSYHHHEMTFAMMYAYSEHFVLPISHDEVVHGKGTLWERMPGDDHAKAAGVRALLAYQWANPGKQLLFMGQEFGQRAEWDEQRGVDWFQLDENGYSAGILRLMDDLNAAYRHRPALWSGDSDPAGYSWIDANDSANNVLSFLRYGTDGSVLACVFNFAGTEHSRYRLGLPTPGRWREVLNTDATEYRGGGVGNLGGVDATARTWHGRPASAELVLAPLSALWLEPVAETG</sequence>
<dbReference type="PANTHER" id="PTHR43651:SF3">
    <property type="entry name" value="1,4-ALPHA-GLUCAN-BRANCHING ENZYME"/>
    <property type="match status" value="1"/>
</dbReference>
<dbReference type="InterPro" id="IPR044143">
    <property type="entry name" value="GlgB_N_E_set_prok"/>
</dbReference>
<dbReference type="Gene3D" id="2.60.40.1180">
    <property type="entry name" value="Golgi alpha-mannosidase II"/>
    <property type="match status" value="1"/>
</dbReference>
<dbReference type="CDD" id="cd11322">
    <property type="entry name" value="AmyAc_Glg_BE"/>
    <property type="match status" value="1"/>
</dbReference>
<dbReference type="InterPro" id="IPR006407">
    <property type="entry name" value="GlgB"/>
</dbReference>
<evidence type="ECO:0000256" key="9">
    <source>
        <dbReference type="HAMAP-Rule" id="MF_00685"/>
    </source>
</evidence>
<dbReference type="SMART" id="SM00642">
    <property type="entry name" value="Aamy"/>
    <property type="match status" value="1"/>
</dbReference>
<evidence type="ECO:0000256" key="1">
    <source>
        <dbReference type="ARBA" id="ARBA00000826"/>
    </source>
</evidence>
<reference evidence="10 11" key="1">
    <citation type="submission" date="2017-04" db="EMBL/GenBank/DDBJ databases">
        <title>The new phylogeny of genus Mycobacterium.</title>
        <authorList>
            <person name="Tortoli E."/>
            <person name="Trovato A."/>
            <person name="Cirillo D.M."/>
        </authorList>
    </citation>
    <scope>NUCLEOTIDE SEQUENCE [LARGE SCALE GENOMIC DNA]</scope>
    <source>
        <strain evidence="10 11">KCTC 19819</strain>
    </source>
</reference>
<evidence type="ECO:0000256" key="8">
    <source>
        <dbReference type="ARBA" id="ARBA00023277"/>
    </source>
</evidence>
<dbReference type="GO" id="GO:0003844">
    <property type="term" value="F:1,4-alpha-glucan branching enzyme activity"/>
    <property type="evidence" value="ECO:0007669"/>
    <property type="project" value="UniProtKB-UniRule"/>
</dbReference>
<proteinExistence type="inferred from homology"/>
<dbReference type="GO" id="GO:0043169">
    <property type="term" value="F:cation binding"/>
    <property type="evidence" value="ECO:0007669"/>
    <property type="project" value="InterPro"/>
</dbReference>
<dbReference type="CDD" id="cd02855">
    <property type="entry name" value="E_set_GBE_prok_N"/>
    <property type="match status" value="1"/>
</dbReference>
<protein>
    <recommendedName>
        <fullName evidence="9">1,4-alpha-glucan branching enzyme GlgB</fullName>
        <ecNumber evidence="9">2.4.1.18</ecNumber>
    </recommendedName>
    <alternativeName>
        <fullName evidence="9">1,4-alpha-D-glucan:1,4-alpha-D-glucan 6-glucosyl-transferase</fullName>
    </alternativeName>
    <alternativeName>
        <fullName evidence="9">Alpha-(1-&gt;4)-glucan branching enzyme</fullName>
    </alternativeName>
    <alternativeName>
        <fullName evidence="9">Glycogen branching enzyme</fullName>
        <shortName evidence="9">BE</shortName>
    </alternativeName>
</protein>
<keyword evidence="4 9" id="KW-0321">Glycogen metabolism</keyword>
<comment type="subunit">
    <text evidence="9">Monomer.</text>
</comment>
<evidence type="ECO:0000313" key="11">
    <source>
        <dbReference type="Proteomes" id="UP000193577"/>
    </source>
</evidence>
<dbReference type="GO" id="GO:0005829">
    <property type="term" value="C:cytosol"/>
    <property type="evidence" value="ECO:0007669"/>
    <property type="project" value="TreeGrafter"/>
</dbReference>
<dbReference type="Gene3D" id="3.20.20.80">
    <property type="entry name" value="Glycosidases"/>
    <property type="match status" value="1"/>
</dbReference>
<dbReference type="InterPro" id="IPR004193">
    <property type="entry name" value="Glyco_hydro_13_N"/>
</dbReference>
<dbReference type="EMBL" id="NCXO01000045">
    <property type="protein sequence ID" value="OSC31423.1"/>
    <property type="molecule type" value="Genomic_DNA"/>
</dbReference>